<dbReference type="CDD" id="cd00096">
    <property type="entry name" value="Ig"/>
    <property type="match status" value="1"/>
</dbReference>
<feature type="transmembrane region" description="Helical" evidence="2">
    <location>
        <begin position="95"/>
        <end position="116"/>
    </location>
</feature>
<keyword evidence="2" id="KW-0812">Transmembrane</keyword>
<feature type="region of interest" description="Disordered" evidence="1">
    <location>
        <begin position="33"/>
        <end position="64"/>
    </location>
</feature>
<organism evidence="4">
    <name type="scientific">Drosophila melanogaster</name>
    <name type="common">Fruit fly</name>
    <dbReference type="NCBI Taxonomy" id="7227"/>
    <lineage>
        <taxon>Eukaryota</taxon>
        <taxon>Metazoa</taxon>
        <taxon>Ecdysozoa</taxon>
        <taxon>Arthropoda</taxon>
        <taxon>Hexapoda</taxon>
        <taxon>Insecta</taxon>
        <taxon>Pterygota</taxon>
        <taxon>Neoptera</taxon>
        <taxon>Endopterygota</taxon>
        <taxon>Diptera</taxon>
        <taxon>Brachycera</taxon>
        <taxon>Muscomorpha</taxon>
        <taxon>Ephydroidea</taxon>
        <taxon>Drosophilidae</taxon>
        <taxon>Drosophila</taxon>
        <taxon>Sophophora</taxon>
    </lineage>
</organism>
<dbReference type="ExpressionAtlas" id="Q8SWT7">
    <property type="expression patterns" value="baseline and differential"/>
</dbReference>
<dbReference type="InterPro" id="IPR013106">
    <property type="entry name" value="Ig_V-set"/>
</dbReference>
<evidence type="ECO:0000259" key="3">
    <source>
        <dbReference type="PROSITE" id="PS50835"/>
    </source>
</evidence>
<evidence type="ECO:0000313" key="4">
    <source>
        <dbReference type="EMBL" id="AAM11415.1"/>
    </source>
</evidence>
<dbReference type="PANTHER" id="PTHR23279:SF21">
    <property type="entry name" value="DEFECTIVE PROBOSCIS EXTENSION RESPONSE 11, ISOFORM B-RELATED"/>
    <property type="match status" value="1"/>
</dbReference>
<dbReference type="InterPro" id="IPR003598">
    <property type="entry name" value="Ig_sub2"/>
</dbReference>
<dbReference type="FunFam" id="2.60.40.10:FF:001405">
    <property type="entry name" value="Uncharacterized protein, isoform A"/>
    <property type="match status" value="1"/>
</dbReference>
<name>Q8SWT7_DROME</name>
<comment type="interaction">
    <interactant intactId="EBI-6883916">
        <id>Q8SWT7</id>
    </interactant>
    <interactant intactId="EBI-6881952">
        <id>A4IJ70</id>
        <label>DIP-epsilon</label>
    </interactant>
    <organismsDiffer>false</organismsDiffer>
    <experiments>2</experiments>
</comment>
<dbReference type="SMART" id="SM00409">
    <property type="entry name" value="IG"/>
    <property type="match status" value="2"/>
</dbReference>
<evidence type="ECO:0000313" key="5">
    <source>
        <dbReference type="FlyBase" id="FBgn0051361"/>
    </source>
</evidence>
<dbReference type="Gene3D" id="2.60.40.10">
    <property type="entry name" value="Immunoglobulins"/>
    <property type="match status" value="2"/>
</dbReference>
<dbReference type="Bgee" id="FBgn0051361">
    <property type="expression patterns" value="Expressed in lamina wide-field cell Lawf2 (Drosophila) in brain and 156 other cell types or tissues"/>
</dbReference>
<protein>
    <submittedName>
        <fullName evidence="4">RE56367p</fullName>
    </submittedName>
</protein>
<keyword evidence="2" id="KW-1133">Transmembrane helix</keyword>
<comment type="interaction">
    <interactant intactId="EBI-6883916">
        <id>Q8SWT7</id>
    </interactant>
    <interactant intactId="EBI-179329">
        <id>Q9VAR6</id>
        <label>DIP-gamma</label>
    </interactant>
    <organismsDiffer>false</organismsDiffer>
    <experiments>2</experiments>
</comment>
<dbReference type="EMBL" id="AY095087">
    <property type="protein sequence ID" value="AAM11415.1"/>
    <property type="molecule type" value="mRNA"/>
</dbReference>
<proteinExistence type="evidence at protein level"/>
<accession>Q8SWT7</accession>
<feature type="region of interest" description="Disordered" evidence="1">
    <location>
        <begin position="181"/>
        <end position="212"/>
    </location>
</feature>
<dbReference type="AlphaFoldDB" id="Q8SWT7"/>
<dbReference type="InterPro" id="IPR013783">
    <property type="entry name" value="Ig-like_fold"/>
</dbReference>
<reference evidence="4" key="1">
    <citation type="submission" date="2002-04" db="EMBL/GenBank/DDBJ databases">
        <authorList>
            <person name="Stapleton M."/>
            <person name="Brokstein P."/>
            <person name="Hong L."/>
            <person name="Agbayani A."/>
            <person name="Carlson J."/>
            <person name="Champe M."/>
            <person name="Chavez C."/>
            <person name="Dorsett V."/>
            <person name="Dresnek D."/>
            <person name="Farfan D."/>
            <person name="Frise E."/>
            <person name="George R."/>
            <person name="Gonzalez M."/>
            <person name="Guarin H."/>
            <person name="Kronmiller B."/>
            <person name="Li P."/>
            <person name="Liao G."/>
            <person name="Miranda A."/>
            <person name="Mungall C.J."/>
            <person name="Nunoo J."/>
            <person name="Pacleb J."/>
            <person name="Paragas V."/>
            <person name="Park S."/>
            <person name="Patel S."/>
            <person name="Phouanenavong S."/>
            <person name="Wan K."/>
            <person name="Yu C."/>
            <person name="Lewis S.E."/>
            <person name="Rubin G.M."/>
            <person name="Celniker S."/>
        </authorList>
    </citation>
    <scope>NUCLEOTIDE SEQUENCE</scope>
    <source>
        <strain evidence="4">Berkeley</strain>
    </source>
</reference>
<feature type="compositionally biased region" description="Low complexity" evidence="1">
    <location>
        <begin position="41"/>
        <end position="56"/>
    </location>
</feature>
<keyword evidence="2" id="KW-0472">Membrane</keyword>
<dbReference type="InterPro" id="IPR007110">
    <property type="entry name" value="Ig-like_dom"/>
</dbReference>
<dbReference type="FlyBase" id="FBgn0051361">
    <property type="gene designation" value="dpr17"/>
</dbReference>
<evidence type="ECO:0000256" key="1">
    <source>
        <dbReference type="SAM" id="MobiDB-lite"/>
    </source>
</evidence>
<dbReference type="InterPro" id="IPR036179">
    <property type="entry name" value="Ig-like_dom_sf"/>
</dbReference>
<feature type="region of interest" description="Disordered" evidence="1">
    <location>
        <begin position="138"/>
        <end position="160"/>
    </location>
</feature>
<dbReference type="AGR" id="FB:FBgn0051361"/>
<dbReference type="Pfam" id="PF13927">
    <property type="entry name" value="Ig_3"/>
    <property type="match status" value="1"/>
</dbReference>
<evidence type="ECO:0000256" key="2">
    <source>
        <dbReference type="SAM" id="Phobius"/>
    </source>
</evidence>
<dbReference type="GO" id="GO:0007606">
    <property type="term" value="P:sensory perception of chemical stimulus"/>
    <property type="evidence" value="ECO:0000250"/>
    <property type="project" value="FlyBase"/>
</dbReference>
<dbReference type="SMART" id="SM00408">
    <property type="entry name" value="IGc2"/>
    <property type="match status" value="2"/>
</dbReference>
<gene>
    <name evidence="5" type="primary">dpr17</name>
    <name evidence="4" type="synonym">CG14738</name>
    <name evidence="5" type="ORF">CG31361</name>
</gene>
<dbReference type="PANTHER" id="PTHR23279">
    <property type="entry name" value="DEFECTIVE PROBOSCIS EXTENSION RESPONSE DPR -RELATED"/>
    <property type="match status" value="1"/>
</dbReference>
<dbReference type="VEuPathDB" id="VectorBase:FBgn0051361"/>
<dbReference type="InterPro" id="IPR003599">
    <property type="entry name" value="Ig_sub"/>
</dbReference>
<feature type="domain" description="Ig-like" evidence="3">
    <location>
        <begin position="420"/>
        <end position="503"/>
    </location>
</feature>
<dbReference type="InterPro" id="IPR037448">
    <property type="entry name" value="Zig-8"/>
</dbReference>
<dbReference type="GO" id="GO:0050808">
    <property type="term" value="P:synapse organization"/>
    <property type="evidence" value="ECO:0000270"/>
    <property type="project" value="FlyBase"/>
</dbReference>
<dbReference type="OrthoDB" id="8049355at2759"/>
<feature type="domain" description="Ig-like" evidence="3">
    <location>
        <begin position="509"/>
        <end position="609"/>
    </location>
</feature>
<dbReference type="SUPFAM" id="SSF48726">
    <property type="entry name" value="Immunoglobulin"/>
    <property type="match status" value="2"/>
</dbReference>
<dbReference type="FunFam" id="2.60.40.10:FF:001026">
    <property type="entry name" value="Uncharacterized protein, isoform B"/>
    <property type="match status" value="1"/>
</dbReference>
<dbReference type="Pfam" id="PF07686">
    <property type="entry name" value="V-set"/>
    <property type="match status" value="1"/>
</dbReference>
<dbReference type="IntAct" id="Q8SWT7">
    <property type="interactions" value="2"/>
</dbReference>
<dbReference type="PROSITE" id="PS50835">
    <property type="entry name" value="IG_LIKE"/>
    <property type="match status" value="2"/>
</dbReference>
<sequence>MPQTSPNWRQADNERTKGAVSVIAARNWATGTATQDWSQKSSSSWSSTSRRTGISRTRTRPATLTTEMTVAGRAERAGVGAPWCRRFFHTSPLASWLRISFVLLVLPALGFGIQVVTCSNPELGASAPDPVDLTWGGKNTEGQLTTATRSTLPDSPMTTQNDLITTASNLATAKKPATAASEAVVDTAETAETAPPTEATSSWSSTAVARGMSSADGAGEAIATSQSAQIGLTTQATVRQTEAQTASTATQAAAATSAATSAAIASAAAATETAAEMLISTIYPASTETDLHNSIERVEGQRGKMANAFHPGVPDSLTKGFSIPTFLPPFPVFAAADLPAYRAAADAAEAAKLAAEAAAQAAAAKTSSEAVTMSPEEQRRQMFNEQHSYLAAHRDGGDGAGSAVRRNLTMPVLNITAQMGNHAYMPCQIHRLSDKPVSWVRMRDNHIISVDETTFIADERFQSIYQEDHDYTWSLQIKYVEPSDAGWYECQMATEPKLSAKVHLQIVKPKTELIGDQSRFVKAGSKVALHCIVRGTLDPPKYIIWFRGQKKISDSDERTGWYTQLDRNIFGTVGDNQNTIGSLIIPLVRKEDSGNYTCQPSNSVSVSVDLHVLSVNIPHRPSCQRRQGRRKAGGARATRRWDSWESLDSYGRCRERCTHRRPRRDSPIERTPGRGVRLPIICKLLRHLQLRNLG</sequence>
<dbReference type="UCSC" id="CG31361-RC">
    <property type="organism name" value="d. melanogaster"/>
</dbReference>
<feature type="compositionally biased region" description="Polar residues" evidence="1">
    <location>
        <begin position="140"/>
        <end position="160"/>
    </location>
</feature>
<feature type="compositionally biased region" description="Low complexity" evidence="1">
    <location>
        <begin position="181"/>
        <end position="201"/>
    </location>
</feature>
<dbReference type="GO" id="GO:0005886">
    <property type="term" value="C:plasma membrane"/>
    <property type="evidence" value="ECO:0000255"/>
    <property type="project" value="FlyBase"/>
</dbReference>